<name>A0ABQ9JP39_9CUCU</name>
<evidence type="ECO:0000256" key="6">
    <source>
        <dbReference type="ARBA" id="ARBA00048070"/>
    </source>
</evidence>
<feature type="non-terminal residue" evidence="8">
    <location>
        <position position="290"/>
    </location>
</feature>
<dbReference type="PANTHER" id="PTHR13697:SF4">
    <property type="entry name" value="ATP-DEPENDENT 6-PHOSPHOFRUCTOKINASE"/>
    <property type="match status" value="1"/>
</dbReference>
<dbReference type="Proteomes" id="UP001162164">
    <property type="component" value="Unassembled WGS sequence"/>
</dbReference>
<keyword evidence="9" id="KW-1185">Reference proteome</keyword>
<organism evidence="8 9">
    <name type="scientific">Molorchus minor</name>
    <dbReference type="NCBI Taxonomy" id="1323400"/>
    <lineage>
        <taxon>Eukaryota</taxon>
        <taxon>Metazoa</taxon>
        <taxon>Ecdysozoa</taxon>
        <taxon>Arthropoda</taxon>
        <taxon>Hexapoda</taxon>
        <taxon>Insecta</taxon>
        <taxon>Pterygota</taxon>
        <taxon>Neoptera</taxon>
        <taxon>Endopterygota</taxon>
        <taxon>Coleoptera</taxon>
        <taxon>Polyphaga</taxon>
        <taxon>Cucujiformia</taxon>
        <taxon>Chrysomeloidea</taxon>
        <taxon>Cerambycidae</taxon>
        <taxon>Lamiinae</taxon>
        <taxon>Monochamini</taxon>
        <taxon>Molorchus</taxon>
    </lineage>
</organism>
<comment type="caution">
    <text evidence="8">The sequence shown here is derived from an EMBL/GenBank/DDBJ whole genome shotgun (WGS) entry which is preliminary data.</text>
</comment>
<evidence type="ECO:0000256" key="2">
    <source>
        <dbReference type="ARBA" id="ARBA00022679"/>
    </source>
</evidence>
<keyword evidence="1" id="KW-0021">Allosteric enzyme</keyword>
<dbReference type="InterPro" id="IPR015912">
    <property type="entry name" value="Phosphofructokinase_CS"/>
</dbReference>
<dbReference type="Gene3D" id="3.40.50.460">
    <property type="entry name" value="Phosphofructokinase domain"/>
    <property type="match status" value="1"/>
</dbReference>
<evidence type="ECO:0000256" key="3">
    <source>
        <dbReference type="ARBA" id="ARBA00022723"/>
    </source>
</evidence>
<evidence type="ECO:0000313" key="9">
    <source>
        <dbReference type="Proteomes" id="UP001162164"/>
    </source>
</evidence>
<protein>
    <recommendedName>
        <fullName evidence="7">Phosphofructokinase domain-containing protein</fullName>
    </recommendedName>
</protein>
<dbReference type="SUPFAM" id="SSF53784">
    <property type="entry name" value="Phosphofructokinase"/>
    <property type="match status" value="1"/>
</dbReference>
<dbReference type="InterPro" id="IPR035966">
    <property type="entry name" value="PKF_sf"/>
</dbReference>
<reference evidence="8" key="1">
    <citation type="journal article" date="2023" name="Insect Mol. Biol.">
        <title>Genome sequencing provides insights into the evolution of gene families encoding plant cell wall-degrading enzymes in longhorned beetles.</title>
        <authorList>
            <person name="Shin N.R."/>
            <person name="Okamura Y."/>
            <person name="Kirsch R."/>
            <person name="Pauchet Y."/>
        </authorList>
    </citation>
    <scope>NUCLEOTIDE SEQUENCE</scope>
    <source>
        <strain evidence="8">MMC_N1</strain>
    </source>
</reference>
<dbReference type="Gene3D" id="3.40.50.450">
    <property type="match status" value="1"/>
</dbReference>
<dbReference type="InterPro" id="IPR000023">
    <property type="entry name" value="Phosphofructokinase_dom"/>
</dbReference>
<evidence type="ECO:0000259" key="7">
    <source>
        <dbReference type="Pfam" id="PF00365"/>
    </source>
</evidence>
<evidence type="ECO:0000313" key="8">
    <source>
        <dbReference type="EMBL" id="KAJ8980028.1"/>
    </source>
</evidence>
<dbReference type="PANTHER" id="PTHR13697">
    <property type="entry name" value="PHOSPHOFRUCTOKINASE"/>
    <property type="match status" value="1"/>
</dbReference>
<evidence type="ECO:0000256" key="1">
    <source>
        <dbReference type="ARBA" id="ARBA00022533"/>
    </source>
</evidence>
<sequence length="290" mass="32389">MTSGFRSCDILYTAASCDLLIPEGDPQAYEAALQLTENRQKYPAFRIPMIVIPSTISNNVPGSDLSLGCDTALNEVTEICDRIRQSAQGTKRRVFVVETMGGYCGYLALLAGLAGGADAVYIYEDKFTIKDMQMDAYHLAIKMTSGVQRGLILRNEKASENYTIEFMHRLFAEEGSGLFSVRKNIIGHMQQGGSPTPYDRSLGNKMAAKAVDWLVCQLKNNTKPDGTIEATHPNSSCVLGIIQRQYKCTPVVKLKKETNFEQRIPKTQWWLELRSLLNILAKHDSTYEEE</sequence>
<dbReference type="EMBL" id="JAPWTJ010000295">
    <property type="protein sequence ID" value="KAJ8980028.1"/>
    <property type="molecule type" value="Genomic_DNA"/>
</dbReference>
<keyword evidence="2" id="KW-0808">Transferase</keyword>
<dbReference type="Pfam" id="PF00365">
    <property type="entry name" value="PFK"/>
    <property type="match status" value="1"/>
</dbReference>
<dbReference type="PROSITE" id="PS00433">
    <property type="entry name" value="PHOSPHOFRUCTOKINASE"/>
    <property type="match status" value="1"/>
</dbReference>
<keyword evidence="5" id="KW-0460">Magnesium</keyword>
<proteinExistence type="predicted"/>
<keyword evidence="4" id="KW-0418">Kinase</keyword>
<gene>
    <name evidence="8" type="ORF">NQ317_019716</name>
</gene>
<evidence type="ECO:0000256" key="4">
    <source>
        <dbReference type="ARBA" id="ARBA00022777"/>
    </source>
</evidence>
<comment type="catalytic activity">
    <reaction evidence="6">
        <text>beta-D-fructose 6-phosphate + ATP = beta-D-fructose 1,6-bisphosphate + ADP + H(+)</text>
        <dbReference type="Rhea" id="RHEA:16109"/>
        <dbReference type="ChEBI" id="CHEBI:15378"/>
        <dbReference type="ChEBI" id="CHEBI:30616"/>
        <dbReference type="ChEBI" id="CHEBI:32966"/>
        <dbReference type="ChEBI" id="CHEBI:57634"/>
        <dbReference type="ChEBI" id="CHEBI:456216"/>
        <dbReference type="EC" id="2.7.1.11"/>
    </reaction>
</comment>
<evidence type="ECO:0000256" key="5">
    <source>
        <dbReference type="ARBA" id="ARBA00022842"/>
    </source>
</evidence>
<accession>A0ABQ9JP39</accession>
<keyword evidence="3" id="KW-0479">Metal-binding</keyword>
<feature type="domain" description="Phosphofructokinase" evidence="7">
    <location>
        <begin position="16"/>
        <end position="214"/>
    </location>
</feature>